<evidence type="ECO:0000256" key="7">
    <source>
        <dbReference type="ARBA" id="ARBA00022694"/>
    </source>
</evidence>
<evidence type="ECO:0000256" key="8">
    <source>
        <dbReference type="ARBA" id="ARBA00022695"/>
    </source>
</evidence>
<dbReference type="Pfam" id="PF01300">
    <property type="entry name" value="Sua5_yciO_yrdC"/>
    <property type="match status" value="1"/>
</dbReference>
<proteinExistence type="inferred from homology"/>
<dbReference type="Gene3D" id="3.40.50.11030">
    <property type="entry name" value="Threonylcarbamoyl-AMP synthase, C-terminal domain"/>
    <property type="match status" value="1"/>
</dbReference>
<evidence type="ECO:0000256" key="6">
    <source>
        <dbReference type="ARBA" id="ARBA00022679"/>
    </source>
</evidence>
<keyword evidence="17" id="KW-1185">Reference proteome</keyword>
<evidence type="ECO:0000256" key="11">
    <source>
        <dbReference type="ARBA" id="ARBA00029774"/>
    </source>
</evidence>
<dbReference type="GO" id="GO:0005737">
    <property type="term" value="C:cytoplasm"/>
    <property type="evidence" value="ECO:0007669"/>
    <property type="project" value="UniProtKB-SubCell"/>
</dbReference>
<evidence type="ECO:0000256" key="3">
    <source>
        <dbReference type="ARBA" id="ARBA00012584"/>
    </source>
</evidence>
<comment type="caution">
    <text evidence="16">The sequence shown here is derived from an EMBL/GenBank/DDBJ whole genome shotgun (WGS) entry which is preliminary data.</text>
</comment>
<gene>
    <name evidence="16" type="ORF">EFD62_06770</name>
</gene>
<feature type="binding site" evidence="14">
    <location>
        <position position="123"/>
    </location>
    <ligand>
        <name>L-threonine</name>
        <dbReference type="ChEBI" id="CHEBI:57926"/>
    </ligand>
</feature>
<dbReference type="AlphaFoldDB" id="A0A4V1K280"/>
<dbReference type="SUPFAM" id="SSF55821">
    <property type="entry name" value="YrdC/RibB"/>
    <property type="match status" value="1"/>
</dbReference>
<dbReference type="InterPro" id="IPR010923">
    <property type="entry name" value="T(6)A37_SUA5"/>
</dbReference>
<dbReference type="InterPro" id="IPR038385">
    <property type="entry name" value="Sua5/YwlC_C"/>
</dbReference>
<feature type="binding site" evidence="14">
    <location>
        <position position="37"/>
    </location>
    <ligand>
        <name>L-threonine</name>
        <dbReference type="ChEBI" id="CHEBI:57926"/>
    </ligand>
</feature>
<evidence type="ECO:0000256" key="1">
    <source>
        <dbReference type="ARBA" id="ARBA00004496"/>
    </source>
</evidence>
<evidence type="ECO:0000256" key="12">
    <source>
        <dbReference type="ARBA" id="ARBA00048366"/>
    </source>
</evidence>
<feature type="binding site" evidence="14">
    <location>
        <position position="64"/>
    </location>
    <ligand>
        <name>ATP</name>
        <dbReference type="ChEBI" id="CHEBI:30616"/>
    </ligand>
</feature>
<sequence length="351" mass="37520">MKTKILKIQSDNIDIEKIKYAAEVLRGGGIVAFPTETVYGLGADALNENAVKKIFEAKGRPSDNPLIVHITGKESVGGLAMAVSEKAQVLMDRFWPGPLTLVLEKSDKIPPVITAGLSTVGLRAPSHPIALALIREAGIPIAAPSANLSGKPSPTTSKHVIDDLNGRVDVIIDGGSADIGVESTVLDVTTDMPVILRPGGVSFEQLRDVVGNVSIDPSLMKKPSEDLVPRAPGMKYTHYSPKADVIVVEGEPLKVAEKINSLIMEYQSQNIPVGVLSTKQTRELYKGIPSITLGDRMEPETIAANLFKAFRDFDDIGIKVILAEAINNEGIGLAVMNRMKKAAGYNIIKAT</sequence>
<organism evidence="16 17">
    <name type="scientific">Acetivibrio mesophilus</name>
    <dbReference type="NCBI Taxonomy" id="2487273"/>
    <lineage>
        <taxon>Bacteria</taxon>
        <taxon>Bacillati</taxon>
        <taxon>Bacillota</taxon>
        <taxon>Clostridia</taxon>
        <taxon>Eubacteriales</taxon>
        <taxon>Oscillospiraceae</taxon>
        <taxon>Acetivibrio</taxon>
    </lineage>
</organism>
<feature type="binding site" evidence="14">
    <location>
        <position position="69"/>
    </location>
    <ligand>
        <name>L-threonine</name>
        <dbReference type="ChEBI" id="CHEBI:57926"/>
    </ligand>
</feature>
<evidence type="ECO:0000256" key="5">
    <source>
        <dbReference type="ARBA" id="ARBA00022490"/>
    </source>
</evidence>
<dbReference type="EMBL" id="RLII01000006">
    <property type="protein sequence ID" value="RXE59359.1"/>
    <property type="molecule type" value="Genomic_DNA"/>
</dbReference>
<evidence type="ECO:0000313" key="17">
    <source>
        <dbReference type="Proteomes" id="UP000289166"/>
    </source>
</evidence>
<dbReference type="NCBIfam" id="TIGR00057">
    <property type="entry name" value="L-threonylcarbamoyladenylate synthase"/>
    <property type="match status" value="1"/>
</dbReference>
<feature type="binding site" evidence="14">
    <location>
        <position position="153"/>
    </location>
    <ligand>
        <name>ATP</name>
        <dbReference type="ChEBI" id="CHEBI:30616"/>
    </ligand>
</feature>
<dbReference type="InterPro" id="IPR017945">
    <property type="entry name" value="DHBP_synth_RibB-like_a/b_dom"/>
</dbReference>
<feature type="binding site" evidence="14">
    <location>
        <position position="143"/>
    </location>
    <ligand>
        <name>L-threonine</name>
        <dbReference type="ChEBI" id="CHEBI:57926"/>
    </ligand>
</feature>
<evidence type="ECO:0000313" key="16">
    <source>
        <dbReference type="EMBL" id="RXE59359.1"/>
    </source>
</evidence>
<dbReference type="GO" id="GO:0005524">
    <property type="term" value="F:ATP binding"/>
    <property type="evidence" value="ECO:0007669"/>
    <property type="project" value="UniProtKB-UniRule"/>
</dbReference>
<keyword evidence="8 13" id="KW-0548">Nucleotidyltransferase</keyword>
<dbReference type="FunFam" id="3.40.50.11030:FF:000001">
    <property type="entry name" value="Threonylcarbamoyl-AMP synthase"/>
    <property type="match status" value="1"/>
</dbReference>
<dbReference type="PIRSF" id="PIRSF004930">
    <property type="entry name" value="Tln_factor_SUA5"/>
    <property type="match status" value="1"/>
</dbReference>
<dbReference type="InterPro" id="IPR006070">
    <property type="entry name" value="Sua5-like_dom"/>
</dbReference>
<dbReference type="GO" id="GO:0003725">
    <property type="term" value="F:double-stranded RNA binding"/>
    <property type="evidence" value="ECO:0007669"/>
    <property type="project" value="UniProtKB-UniRule"/>
</dbReference>
<dbReference type="InterPro" id="IPR050156">
    <property type="entry name" value="TC-AMP_synthase_SUA5"/>
</dbReference>
<dbReference type="GO" id="GO:0061710">
    <property type="term" value="F:L-threonylcarbamoyladenylate synthase"/>
    <property type="evidence" value="ECO:0007669"/>
    <property type="project" value="UniProtKB-EC"/>
</dbReference>
<feature type="domain" description="YrdC-like" evidence="15">
    <location>
        <begin position="15"/>
        <end position="201"/>
    </location>
</feature>
<feature type="binding site" evidence="14">
    <location>
        <position position="197"/>
    </location>
    <ligand>
        <name>ATP</name>
        <dbReference type="ChEBI" id="CHEBI:30616"/>
    </ligand>
</feature>
<reference evidence="17" key="1">
    <citation type="submission" date="2018-11" db="EMBL/GenBank/DDBJ databases">
        <title>Genome sequencing of a novel mesophilic and cellulolytic organism within the genus Hungateiclostridium.</title>
        <authorList>
            <person name="Rettenmaier R."/>
            <person name="Liebl W."/>
            <person name="Zverlov V."/>
        </authorList>
    </citation>
    <scope>NUCLEOTIDE SEQUENCE [LARGE SCALE GENOMIC DNA]</scope>
    <source>
        <strain evidence="17">N2K1</strain>
    </source>
</reference>
<dbReference type="FunFam" id="3.90.870.10:FF:000008">
    <property type="entry name" value="Threonylcarbamoyl-AMP synthase"/>
    <property type="match status" value="1"/>
</dbReference>
<evidence type="ECO:0000256" key="2">
    <source>
        <dbReference type="ARBA" id="ARBA00007663"/>
    </source>
</evidence>
<keyword evidence="7 13" id="KW-0819">tRNA processing</keyword>
<comment type="subcellular location">
    <subcellularLocation>
        <location evidence="1 13">Cytoplasm</location>
    </subcellularLocation>
</comment>
<keyword evidence="5 13" id="KW-0963">Cytoplasm</keyword>
<comment type="function">
    <text evidence="13">Required for the formation of a threonylcarbamoyl group on adenosine at position 37 (t(6)A37) in tRNAs that read codons beginning with adenine.</text>
</comment>
<dbReference type="RefSeq" id="WP_069195633.1">
    <property type="nucleotide sequence ID" value="NZ_RLII01000006.1"/>
</dbReference>
<dbReference type="GO" id="GO:0000049">
    <property type="term" value="F:tRNA binding"/>
    <property type="evidence" value="ECO:0007669"/>
    <property type="project" value="TreeGrafter"/>
</dbReference>
<evidence type="ECO:0000256" key="13">
    <source>
        <dbReference type="PIRNR" id="PIRNR004930"/>
    </source>
</evidence>
<dbReference type="Proteomes" id="UP000289166">
    <property type="component" value="Unassembled WGS sequence"/>
</dbReference>
<evidence type="ECO:0000256" key="4">
    <source>
        <dbReference type="ARBA" id="ARBA00015492"/>
    </source>
</evidence>
<dbReference type="InterPro" id="IPR005145">
    <property type="entry name" value="Sua5_C"/>
</dbReference>
<feature type="binding site" evidence="14">
    <location>
        <position position="183"/>
    </location>
    <ligand>
        <name>L-threonine</name>
        <dbReference type="ChEBI" id="CHEBI:57926"/>
    </ligand>
</feature>
<name>A0A4V1K280_9FIRM</name>
<feature type="binding site" evidence="14">
    <location>
        <position position="119"/>
    </location>
    <ligand>
        <name>ATP</name>
        <dbReference type="ChEBI" id="CHEBI:30616"/>
    </ligand>
</feature>
<evidence type="ECO:0000256" key="9">
    <source>
        <dbReference type="ARBA" id="ARBA00022741"/>
    </source>
</evidence>
<feature type="binding site" evidence="14">
    <location>
        <position position="60"/>
    </location>
    <ligand>
        <name>ATP</name>
        <dbReference type="ChEBI" id="CHEBI:30616"/>
    </ligand>
</feature>
<dbReference type="PROSITE" id="PS51163">
    <property type="entry name" value="YRDC"/>
    <property type="match status" value="1"/>
</dbReference>
<dbReference type="PANTHER" id="PTHR17490">
    <property type="entry name" value="SUA5"/>
    <property type="match status" value="1"/>
</dbReference>
<feature type="binding site" evidence="14">
    <location>
        <position position="239"/>
    </location>
    <ligand>
        <name>ATP</name>
        <dbReference type="ChEBI" id="CHEBI:30616"/>
    </ligand>
</feature>
<keyword evidence="10 13" id="KW-0067">ATP-binding</keyword>
<protein>
    <recommendedName>
        <fullName evidence="4 13">Threonylcarbamoyl-AMP synthase</fullName>
        <shortName evidence="13">TC-AMP synthase</shortName>
        <ecNumber evidence="3 13">2.7.7.87</ecNumber>
    </recommendedName>
    <alternativeName>
        <fullName evidence="11 13">L-threonylcarbamoyladenylate synthase</fullName>
    </alternativeName>
</protein>
<keyword evidence="6 13" id="KW-0808">Transferase</keyword>
<dbReference type="GO" id="GO:0008033">
    <property type="term" value="P:tRNA processing"/>
    <property type="evidence" value="ECO:0007669"/>
    <property type="project" value="UniProtKB-KW"/>
</dbReference>
<dbReference type="GO" id="GO:0006450">
    <property type="term" value="P:regulation of translational fidelity"/>
    <property type="evidence" value="ECO:0007669"/>
    <property type="project" value="TreeGrafter"/>
</dbReference>
<dbReference type="Gene3D" id="3.90.870.10">
    <property type="entry name" value="DHBP synthase"/>
    <property type="match status" value="1"/>
</dbReference>
<dbReference type="PANTHER" id="PTHR17490:SF16">
    <property type="entry name" value="THREONYLCARBAMOYL-AMP SYNTHASE"/>
    <property type="match status" value="1"/>
</dbReference>
<accession>A0A4V1K280</accession>
<comment type="catalytic activity">
    <reaction evidence="12 13">
        <text>L-threonine + hydrogencarbonate + ATP = L-threonylcarbamoyladenylate + diphosphate + H2O</text>
        <dbReference type="Rhea" id="RHEA:36407"/>
        <dbReference type="ChEBI" id="CHEBI:15377"/>
        <dbReference type="ChEBI" id="CHEBI:17544"/>
        <dbReference type="ChEBI" id="CHEBI:30616"/>
        <dbReference type="ChEBI" id="CHEBI:33019"/>
        <dbReference type="ChEBI" id="CHEBI:57926"/>
        <dbReference type="ChEBI" id="CHEBI:73682"/>
        <dbReference type="EC" id="2.7.7.87"/>
    </reaction>
</comment>
<evidence type="ECO:0000256" key="14">
    <source>
        <dbReference type="PIRSR" id="PIRSR004930-1"/>
    </source>
</evidence>
<feature type="binding site" evidence="14">
    <location>
        <position position="145"/>
    </location>
    <ligand>
        <name>ATP</name>
        <dbReference type="ChEBI" id="CHEBI:30616"/>
    </ligand>
</feature>
<dbReference type="EC" id="2.7.7.87" evidence="3 13"/>
<evidence type="ECO:0000259" key="15">
    <source>
        <dbReference type="PROSITE" id="PS51163"/>
    </source>
</evidence>
<comment type="similarity">
    <text evidence="2 13">Belongs to the SUA5 family.</text>
</comment>
<evidence type="ECO:0000256" key="10">
    <source>
        <dbReference type="ARBA" id="ARBA00022840"/>
    </source>
</evidence>
<dbReference type="Pfam" id="PF03481">
    <property type="entry name" value="Sua5_C"/>
    <property type="match status" value="1"/>
</dbReference>
<dbReference type="OrthoDB" id="9814580at2"/>
<keyword evidence="9 13" id="KW-0547">Nucleotide-binding</keyword>